<dbReference type="SUPFAM" id="SSF48452">
    <property type="entry name" value="TPR-like"/>
    <property type="match status" value="1"/>
</dbReference>
<dbReference type="Proteomes" id="UP001489004">
    <property type="component" value="Unassembled WGS sequence"/>
</dbReference>
<dbReference type="PROSITE" id="PS50005">
    <property type="entry name" value="TPR"/>
    <property type="match status" value="1"/>
</dbReference>
<dbReference type="InterPro" id="IPR013083">
    <property type="entry name" value="Znf_RING/FYVE/PHD"/>
</dbReference>
<dbReference type="InterPro" id="IPR019734">
    <property type="entry name" value="TPR_rpt"/>
</dbReference>
<evidence type="ECO:0000313" key="6">
    <source>
        <dbReference type="EMBL" id="KAK9808920.1"/>
    </source>
</evidence>
<evidence type="ECO:0000259" key="5">
    <source>
        <dbReference type="PROSITE" id="PS51787"/>
    </source>
</evidence>
<dbReference type="PROSITE" id="PS50089">
    <property type="entry name" value="ZF_RING_2"/>
    <property type="match status" value="1"/>
</dbReference>
<feature type="repeat" description="TPR" evidence="2">
    <location>
        <begin position="156"/>
        <end position="189"/>
    </location>
</feature>
<organism evidence="6 7">
    <name type="scientific">[Myrmecia] bisecta</name>
    <dbReference type="NCBI Taxonomy" id="41462"/>
    <lineage>
        <taxon>Eukaryota</taxon>
        <taxon>Viridiplantae</taxon>
        <taxon>Chlorophyta</taxon>
        <taxon>core chlorophytes</taxon>
        <taxon>Trebouxiophyceae</taxon>
        <taxon>Trebouxiales</taxon>
        <taxon>Trebouxiaceae</taxon>
        <taxon>Myrmecia</taxon>
    </lineage>
</organism>
<dbReference type="SUPFAM" id="SSF88697">
    <property type="entry name" value="PUA domain-like"/>
    <property type="match status" value="1"/>
</dbReference>
<dbReference type="AlphaFoldDB" id="A0AAW1PGE1"/>
<dbReference type="Gene3D" id="1.20.58.1480">
    <property type="match status" value="1"/>
</dbReference>
<feature type="domain" description="Lon N-terminal" evidence="5">
    <location>
        <begin position="310"/>
        <end position="513"/>
    </location>
</feature>
<dbReference type="SUPFAM" id="SSF57850">
    <property type="entry name" value="RING/U-box"/>
    <property type="match status" value="1"/>
</dbReference>
<dbReference type="Gene3D" id="3.30.40.10">
    <property type="entry name" value="Zinc/RING finger domain, C3HC4 (zinc finger)"/>
    <property type="match status" value="1"/>
</dbReference>
<dbReference type="SMART" id="SM00464">
    <property type="entry name" value="LON"/>
    <property type="match status" value="1"/>
</dbReference>
<dbReference type="EMBL" id="JALJOR010000011">
    <property type="protein sequence ID" value="KAK9808920.1"/>
    <property type="molecule type" value="Genomic_DNA"/>
</dbReference>
<dbReference type="InterPro" id="IPR015947">
    <property type="entry name" value="PUA-like_sf"/>
</dbReference>
<feature type="compositionally biased region" description="Polar residues" evidence="3">
    <location>
        <begin position="34"/>
        <end position="50"/>
    </location>
</feature>
<dbReference type="GO" id="GO:0008270">
    <property type="term" value="F:zinc ion binding"/>
    <property type="evidence" value="ECO:0007669"/>
    <property type="project" value="UniProtKB-KW"/>
</dbReference>
<evidence type="ECO:0000256" key="3">
    <source>
        <dbReference type="SAM" id="MobiDB-lite"/>
    </source>
</evidence>
<feature type="region of interest" description="Disordered" evidence="3">
    <location>
        <begin position="1"/>
        <end position="77"/>
    </location>
</feature>
<dbReference type="PANTHER" id="PTHR23327">
    <property type="entry name" value="RING FINGER PROTEIN 127"/>
    <property type="match status" value="1"/>
</dbReference>
<keyword evidence="1" id="KW-0863">Zinc-finger</keyword>
<dbReference type="GO" id="GO:0061630">
    <property type="term" value="F:ubiquitin protein ligase activity"/>
    <property type="evidence" value="ECO:0007669"/>
    <property type="project" value="TreeGrafter"/>
</dbReference>
<dbReference type="CDD" id="cd16514">
    <property type="entry name" value="RING-HC_LONFs_rpt2"/>
    <property type="match status" value="1"/>
</dbReference>
<feature type="domain" description="RING-type" evidence="4">
    <location>
        <begin position="228"/>
        <end position="266"/>
    </location>
</feature>
<dbReference type="InterPro" id="IPR001841">
    <property type="entry name" value="Znf_RING"/>
</dbReference>
<comment type="caution">
    <text evidence="6">The sequence shown here is derived from an EMBL/GenBank/DDBJ whole genome shotgun (WGS) entry which is preliminary data.</text>
</comment>
<dbReference type="PROSITE" id="PS51787">
    <property type="entry name" value="LON_N"/>
    <property type="match status" value="1"/>
</dbReference>
<evidence type="ECO:0000256" key="2">
    <source>
        <dbReference type="PROSITE-ProRule" id="PRU00339"/>
    </source>
</evidence>
<dbReference type="PANTHER" id="PTHR23327:SF42">
    <property type="entry name" value="LON PEPTIDASE N-TERMINAL DOMAIN AND RING FINGER PROTEIN C14F5.10C"/>
    <property type="match status" value="1"/>
</dbReference>
<dbReference type="Gene3D" id="1.25.40.10">
    <property type="entry name" value="Tetratricopeptide repeat domain"/>
    <property type="match status" value="1"/>
</dbReference>
<dbReference type="GO" id="GO:0005737">
    <property type="term" value="C:cytoplasm"/>
    <property type="evidence" value="ECO:0007669"/>
    <property type="project" value="UniProtKB-ARBA"/>
</dbReference>
<keyword evidence="1" id="KW-0862">Zinc</keyword>
<dbReference type="Pfam" id="PF13923">
    <property type="entry name" value="zf-C3HC4_2"/>
    <property type="match status" value="1"/>
</dbReference>
<feature type="compositionally biased region" description="Polar residues" evidence="3">
    <location>
        <begin position="9"/>
        <end position="25"/>
    </location>
</feature>
<dbReference type="Pfam" id="PF02190">
    <property type="entry name" value="LON_substr_bdg"/>
    <property type="match status" value="1"/>
</dbReference>
<name>A0AAW1PGE1_9CHLO</name>
<protein>
    <recommendedName>
        <fullName evidence="8">LON peptidase N-terminal domain and RING finger protein 1</fullName>
    </recommendedName>
</protein>
<accession>A0AAW1PGE1</accession>
<evidence type="ECO:0008006" key="8">
    <source>
        <dbReference type="Google" id="ProtNLM"/>
    </source>
</evidence>
<proteinExistence type="predicted"/>
<reference evidence="6 7" key="1">
    <citation type="journal article" date="2024" name="Nat. Commun.">
        <title>Phylogenomics reveals the evolutionary origins of lichenization in chlorophyte algae.</title>
        <authorList>
            <person name="Puginier C."/>
            <person name="Libourel C."/>
            <person name="Otte J."/>
            <person name="Skaloud P."/>
            <person name="Haon M."/>
            <person name="Grisel S."/>
            <person name="Petersen M."/>
            <person name="Berrin J.G."/>
            <person name="Delaux P.M."/>
            <person name="Dal Grande F."/>
            <person name="Keller J."/>
        </authorList>
    </citation>
    <scope>NUCLEOTIDE SEQUENCE [LARGE SCALE GENOMIC DNA]</scope>
    <source>
        <strain evidence="6 7">SAG 2043</strain>
    </source>
</reference>
<evidence type="ECO:0000313" key="7">
    <source>
        <dbReference type="Proteomes" id="UP001489004"/>
    </source>
</evidence>
<dbReference type="Gene3D" id="2.30.130.40">
    <property type="entry name" value="LON domain-like"/>
    <property type="match status" value="1"/>
</dbReference>
<dbReference type="InterPro" id="IPR046336">
    <property type="entry name" value="Lon_prtase_N_sf"/>
</dbReference>
<dbReference type="InterPro" id="IPR003111">
    <property type="entry name" value="Lon_prtase_N"/>
</dbReference>
<dbReference type="InterPro" id="IPR011990">
    <property type="entry name" value="TPR-like_helical_dom_sf"/>
</dbReference>
<evidence type="ECO:0000256" key="1">
    <source>
        <dbReference type="PROSITE-ProRule" id="PRU00175"/>
    </source>
</evidence>
<sequence length="522" mass="57944">MQCDESGEETASTRHTSLQEQSVGDTSGGDPRRSTGNAECLSDTQSQGQAESDRDESGHEAAGPSSHHPPTGAAAGKLEGSIHDLTMALKAASDTAEEAELLCKRSAAFANLSRVLRDRSAAQSEAHALFGVDPFHLAQLALRDAQKAISLQPKWPTAYFQQGAAYCLLEAYDDAERSFLDGLSEEPSNHKLQNALCDVRRMTAGSRACRSSSPKRARRTERLDDFECVLCMKLLFEPVTTPCGHTFCRACFMRATDHGNKCPMCRTVLHVGRELPLSVTLNNILEKSFPEEYQQRRRETRSLPSEVAGEAPLPLFVMSCMMPGEKMALNIFEPRYRLMVRRCMEGNRRFGMATVSADHELHGIGCECEILECQPLPDGRFYLEIVGRQRFRLLDSFEQDGYRMARPQYFSDDTPEPDSQLALETAAVASSVEGLADAWVERVKAIAMGRRGMRVLELLHRAGDKPSSAEYERISFWVANLMPMDTADRLRLLGMTSTLERLQFEKDLLQRTDSGPGGCSVM</sequence>
<keyword evidence="7" id="KW-1185">Reference proteome</keyword>
<keyword evidence="1" id="KW-0479">Metal-binding</keyword>
<gene>
    <name evidence="6" type="ORF">WJX72_006425</name>
</gene>
<evidence type="ECO:0000259" key="4">
    <source>
        <dbReference type="PROSITE" id="PS50089"/>
    </source>
</evidence>
<keyword evidence="2" id="KW-0802">TPR repeat</keyword>
<dbReference type="SMART" id="SM00184">
    <property type="entry name" value="RING"/>
    <property type="match status" value="1"/>
</dbReference>